<dbReference type="Gene3D" id="2.30.30.40">
    <property type="entry name" value="SH3 Domains"/>
    <property type="match status" value="1"/>
</dbReference>
<proteinExistence type="predicted"/>
<evidence type="ECO:0000256" key="1">
    <source>
        <dbReference type="ARBA" id="ARBA00022443"/>
    </source>
</evidence>
<evidence type="ECO:0000256" key="2">
    <source>
        <dbReference type="PROSITE-ProRule" id="PRU00192"/>
    </source>
</evidence>
<gene>
    <name evidence="5" type="ORF">H696_04216</name>
</gene>
<feature type="compositionally biased region" description="Basic and acidic residues" evidence="3">
    <location>
        <begin position="770"/>
        <end position="783"/>
    </location>
</feature>
<feature type="domain" description="SH3" evidence="4">
    <location>
        <begin position="930"/>
        <end position="1003"/>
    </location>
</feature>
<dbReference type="InterPro" id="IPR001452">
    <property type="entry name" value="SH3_domain"/>
</dbReference>
<feature type="compositionally biased region" description="Low complexity" evidence="3">
    <location>
        <begin position="680"/>
        <end position="698"/>
    </location>
</feature>
<dbReference type="AlphaFoldDB" id="A0A058Z5I9"/>
<dbReference type="InterPro" id="IPR036028">
    <property type="entry name" value="SH3-like_dom_sf"/>
</dbReference>
<dbReference type="SMART" id="SM00326">
    <property type="entry name" value="SH3"/>
    <property type="match status" value="1"/>
</dbReference>
<evidence type="ECO:0000256" key="3">
    <source>
        <dbReference type="SAM" id="MobiDB-lite"/>
    </source>
</evidence>
<keyword evidence="1 2" id="KW-0728">SH3 domain</keyword>
<feature type="compositionally biased region" description="Low complexity" evidence="3">
    <location>
        <begin position="813"/>
        <end position="824"/>
    </location>
</feature>
<dbReference type="SUPFAM" id="SSF50044">
    <property type="entry name" value="SH3-domain"/>
    <property type="match status" value="1"/>
</dbReference>
<dbReference type="InterPro" id="IPR027267">
    <property type="entry name" value="AH/BAR_dom_sf"/>
</dbReference>
<accession>A0A058Z5I9</accession>
<feature type="region of interest" description="Disordered" evidence="3">
    <location>
        <begin position="802"/>
        <end position="864"/>
    </location>
</feature>
<name>A0A058Z5I9_FONAL</name>
<dbReference type="PROSITE" id="PS50002">
    <property type="entry name" value="SH3"/>
    <property type="match status" value="1"/>
</dbReference>
<reference evidence="5" key="1">
    <citation type="submission" date="2013-04" db="EMBL/GenBank/DDBJ databases">
        <title>The Genome Sequence of Fonticula alba ATCC 38817.</title>
        <authorList>
            <consortium name="The Broad Institute Genomics Platform"/>
            <person name="Russ C."/>
            <person name="Cuomo C."/>
            <person name="Burger G."/>
            <person name="Gray M.W."/>
            <person name="Holland P.W.H."/>
            <person name="King N."/>
            <person name="Lang F.B.F."/>
            <person name="Roger A.J."/>
            <person name="Ruiz-Trillo I."/>
            <person name="Brown M."/>
            <person name="Walker B."/>
            <person name="Young S."/>
            <person name="Zeng Q."/>
            <person name="Gargeya S."/>
            <person name="Fitzgerald M."/>
            <person name="Haas B."/>
            <person name="Abouelleil A."/>
            <person name="Allen A.W."/>
            <person name="Alvarado L."/>
            <person name="Arachchi H.M."/>
            <person name="Berlin A.M."/>
            <person name="Chapman S.B."/>
            <person name="Gainer-Dewar J."/>
            <person name="Goldberg J."/>
            <person name="Griggs A."/>
            <person name="Gujja S."/>
            <person name="Hansen M."/>
            <person name="Howarth C."/>
            <person name="Imamovic A."/>
            <person name="Ireland A."/>
            <person name="Larimer J."/>
            <person name="McCowan C."/>
            <person name="Murphy C."/>
            <person name="Pearson M."/>
            <person name="Poon T.W."/>
            <person name="Priest M."/>
            <person name="Roberts A."/>
            <person name="Saif S."/>
            <person name="Shea T."/>
            <person name="Sisk P."/>
            <person name="Sykes S."/>
            <person name="Wortman J."/>
            <person name="Nusbaum C."/>
            <person name="Birren B."/>
        </authorList>
    </citation>
    <scope>NUCLEOTIDE SEQUENCE [LARGE SCALE GENOMIC DNA]</scope>
    <source>
        <strain evidence="5">ATCC 38817</strain>
    </source>
</reference>
<feature type="compositionally biased region" description="Polar residues" evidence="3">
    <location>
        <begin position="540"/>
        <end position="550"/>
    </location>
</feature>
<feature type="region of interest" description="Disordered" evidence="3">
    <location>
        <begin position="1"/>
        <end position="26"/>
    </location>
</feature>
<evidence type="ECO:0000313" key="5">
    <source>
        <dbReference type="EMBL" id="KCV68797.1"/>
    </source>
</evidence>
<evidence type="ECO:0000313" key="6">
    <source>
        <dbReference type="Proteomes" id="UP000030693"/>
    </source>
</evidence>
<keyword evidence="6" id="KW-1185">Reference proteome</keyword>
<dbReference type="Proteomes" id="UP000030693">
    <property type="component" value="Unassembled WGS sequence"/>
</dbReference>
<organism evidence="5">
    <name type="scientific">Fonticula alba</name>
    <name type="common">Slime mold</name>
    <dbReference type="NCBI Taxonomy" id="691883"/>
    <lineage>
        <taxon>Eukaryota</taxon>
        <taxon>Rotosphaerida</taxon>
        <taxon>Fonticulaceae</taxon>
        <taxon>Fonticula</taxon>
    </lineage>
</organism>
<feature type="region of interest" description="Disordered" evidence="3">
    <location>
        <begin position="518"/>
        <end position="783"/>
    </location>
</feature>
<dbReference type="RefSeq" id="XP_009496368.1">
    <property type="nucleotide sequence ID" value="XM_009498093.1"/>
</dbReference>
<evidence type="ECO:0000259" key="4">
    <source>
        <dbReference type="PROSITE" id="PS50002"/>
    </source>
</evidence>
<feature type="compositionally biased region" description="Low complexity" evidence="3">
    <location>
        <begin position="724"/>
        <end position="767"/>
    </location>
</feature>
<feature type="compositionally biased region" description="Low complexity" evidence="3">
    <location>
        <begin position="633"/>
        <end position="648"/>
    </location>
</feature>
<dbReference type="GeneID" id="20528941"/>
<protein>
    <recommendedName>
        <fullName evidence="4">SH3 domain-containing protein</fullName>
    </recommendedName>
</protein>
<feature type="compositionally biased region" description="Pro residues" evidence="3">
    <location>
        <begin position="699"/>
        <end position="723"/>
    </location>
</feature>
<dbReference type="EMBL" id="KB932207">
    <property type="protein sequence ID" value="KCV68797.1"/>
    <property type="molecule type" value="Genomic_DNA"/>
</dbReference>
<sequence length="1015" mass="105499">MSQQPAMPSPATLQGKLPEVAGPDEEDLFHSSSMVSEILRVLASPHHSTQYSETGLQDRFAPLDNVLERANKDPREKAFKDLYKKGKSLNEALTSCLGSSQAYAAALQKFGELESETMPSSPTTIYTMKLGLIMQELHRLEEQELALFVDRVQKLQRRAYKEKPTVTGFDEHKSLITKFDKLLQGKNWKGSVYDLKPSRPAIYPNEIEFQSNWSGYLAKASYCDALTDSIANGPALARAELFFSLESWRQAQIRRHELALQNLRSIDAHLPEINHSVNSTILREMNKIEKVRQAREAMLQGVRGLEVPDTFSVPTTMLLSHFNASHPAPGYGRLVEQLTHGSRVHFTRTMLAAGESAIDPWDQVSLSLIGTWLLVTSDVGGRLRLTLPLAGMSINLEHRPDAAFPLSHCFVLTPGPDSAEGSDAPAGGPPTAIYARNPADCQALLRCLRSISDRSQIRLTEDPGFEAAAAAAAAAAAVEAETAAAAATAAATATGALATPVMAPSVAAASPAARPGTLLRSASMSTPPPAVPQRGKLAQLQAQSMSNIVLNSPPPPVPVRGAANPKSLPVSGVASPVPAKGDRPPVPLRPGTPTRVTSHRDAAAADAAQSGRPVDTPKSAGGAPPPAIPRPYSVAGAASPAVPPARRSLSTGSALEPNDAPARPTPPPHARQLSAGDAGSLPSVPPRSQSPSPGTRATPPVPGRGPAPAPPKPRTGAPAPPAPRASASAAAPASAAAAAAAAAVAALAAPVPVEDAPAKTATAAPVAGEEVQHGDAPPHDKSDVSLDAAAAAAAAAVAPPPVVAGKASEDDACSSSSSSSLSNAAEEEVTEHEGDSDAEAPADVAVPKRPPSAELTTTPPVSAAGDGAARLDLYMQPAHFAGLKADMQQLCQVLEGLRETEDGQVTALAGLPLLGGTQAGGAAERDPTRPGTVLAVATFSCQPDAATDLAFAEEDLIEVVARMPNSEDQWLVARIVREREGTPGLVVSPVGVVPRNYLQVVCETERALEALKSAD</sequence>
<dbReference type="SUPFAM" id="SSF103657">
    <property type="entry name" value="BAR/IMD domain-like"/>
    <property type="match status" value="1"/>
</dbReference>
<feature type="compositionally biased region" description="Acidic residues" evidence="3">
    <location>
        <begin position="825"/>
        <end position="840"/>
    </location>
</feature>